<dbReference type="AlphaFoldDB" id="A0A914V082"/>
<sequence length="204" mass="22351">MGRPWTLETDAIDRRALERPRQSLERAMDAAAAASAVFALLAIYLFADPFARSSRRSHAPPRPPASLPDWTASIPERRWPAVQNRRPCDQSAESSAQIRLRPARGSGSAPRTPAGRPSPVESNLPCGYNQRAPNRTRLPSVLLLLALLAGNFFSPDTCDDVATSGRWALRRNQSGRRSPAACPPVARVYPFVGRSAYACIGFCW</sequence>
<keyword evidence="2" id="KW-1133">Transmembrane helix</keyword>
<feature type="region of interest" description="Disordered" evidence="1">
    <location>
        <begin position="54"/>
        <end position="128"/>
    </location>
</feature>
<evidence type="ECO:0000313" key="3">
    <source>
        <dbReference type="Proteomes" id="UP000887566"/>
    </source>
</evidence>
<reference evidence="4" key="1">
    <citation type="submission" date="2022-11" db="UniProtKB">
        <authorList>
            <consortium name="WormBaseParasite"/>
        </authorList>
    </citation>
    <scope>IDENTIFICATION</scope>
</reference>
<proteinExistence type="predicted"/>
<evidence type="ECO:0000256" key="1">
    <source>
        <dbReference type="SAM" id="MobiDB-lite"/>
    </source>
</evidence>
<protein>
    <submittedName>
        <fullName evidence="4">Uncharacterized protein</fullName>
    </submittedName>
</protein>
<accession>A0A914V082</accession>
<name>A0A914V082_9BILA</name>
<evidence type="ECO:0000313" key="4">
    <source>
        <dbReference type="WBParaSite" id="PSAMB.scaffold1354size32622.g12706.t1"/>
    </source>
</evidence>
<dbReference type="WBParaSite" id="PSAMB.scaffold1354size32622.g12706.t1">
    <property type="protein sequence ID" value="PSAMB.scaffold1354size32622.g12706.t1"/>
    <property type="gene ID" value="PSAMB.scaffold1354size32622.g12706"/>
</dbReference>
<keyword evidence="2" id="KW-0812">Transmembrane</keyword>
<dbReference type="Proteomes" id="UP000887566">
    <property type="component" value="Unplaced"/>
</dbReference>
<evidence type="ECO:0000256" key="2">
    <source>
        <dbReference type="SAM" id="Phobius"/>
    </source>
</evidence>
<keyword evidence="2" id="KW-0472">Membrane</keyword>
<feature type="transmembrane region" description="Helical" evidence="2">
    <location>
        <begin position="30"/>
        <end position="47"/>
    </location>
</feature>
<organism evidence="3 4">
    <name type="scientific">Plectus sambesii</name>
    <dbReference type="NCBI Taxonomy" id="2011161"/>
    <lineage>
        <taxon>Eukaryota</taxon>
        <taxon>Metazoa</taxon>
        <taxon>Ecdysozoa</taxon>
        <taxon>Nematoda</taxon>
        <taxon>Chromadorea</taxon>
        <taxon>Plectida</taxon>
        <taxon>Plectina</taxon>
        <taxon>Plectoidea</taxon>
        <taxon>Plectidae</taxon>
        <taxon>Plectus</taxon>
    </lineage>
</organism>
<keyword evidence="3" id="KW-1185">Reference proteome</keyword>